<sequence>MPDASLSPEPALERALSQARWRLLPLLSLGYIAAYLDRVNISFAQEPMSHALGLTAETYGLGAGLFFVSYALFEIPSNALLLRFGARRWLARIMLTWGLMAMAMATVHSSTSFYSMRMLLGIAEAGYFPGVIFYLSLWFPARERARAISLFYLGLPLSNVVMGAAAGTLLRLSGTLHLAGWQWLFLVEGLPAVLISLAVFALLPDDPHDAKWLAPEERNALLEHLQGEASGLGAAAHGGWRLALRSPMTWLLGGGYFLMLGANYGLSFSLPAMLAQATGLSSTAVGSLVVWIGVAGASLMLLNGIHSDRNGERRWHIVAPLLIMGALLLLAGGGLRLHGWLAALALGAGVAAYSSFQGPMLSLPITIFSGEAAAVGMAAINMCGIAGGFVFPYLMGWLRERTGGYAAGVSVLAVPCALAAVIIAVLLKPSSRPQQNAIADEPSSLEEWFPDVAPDAEGGS</sequence>
<evidence type="ECO:0000256" key="5">
    <source>
        <dbReference type="ARBA" id="ARBA00023136"/>
    </source>
</evidence>
<feature type="transmembrane region" description="Helical" evidence="6">
    <location>
        <begin position="314"/>
        <end position="331"/>
    </location>
</feature>
<feature type="transmembrane region" description="Helical" evidence="6">
    <location>
        <begin position="250"/>
        <end position="274"/>
    </location>
</feature>
<dbReference type="Gene3D" id="1.20.1250.20">
    <property type="entry name" value="MFS general substrate transporter like domains"/>
    <property type="match status" value="2"/>
</dbReference>
<evidence type="ECO:0000256" key="2">
    <source>
        <dbReference type="ARBA" id="ARBA00022448"/>
    </source>
</evidence>
<feature type="transmembrane region" description="Helical" evidence="6">
    <location>
        <begin position="182"/>
        <end position="203"/>
    </location>
</feature>
<dbReference type="AlphaFoldDB" id="A0A1H5T3T8"/>
<feature type="transmembrane region" description="Helical" evidence="6">
    <location>
        <begin position="89"/>
        <end position="107"/>
    </location>
</feature>
<feature type="transmembrane region" description="Helical" evidence="6">
    <location>
        <begin position="368"/>
        <end position="393"/>
    </location>
</feature>
<feature type="transmembrane region" description="Helical" evidence="6">
    <location>
        <begin position="405"/>
        <end position="427"/>
    </location>
</feature>
<keyword evidence="3 6" id="KW-0812">Transmembrane</keyword>
<evidence type="ECO:0000256" key="4">
    <source>
        <dbReference type="ARBA" id="ARBA00022989"/>
    </source>
</evidence>
<dbReference type="PANTHER" id="PTHR43791">
    <property type="entry name" value="PERMEASE-RELATED"/>
    <property type="match status" value="1"/>
</dbReference>
<gene>
    <name evidence="8" type="ORF">SAMN05421819_0439</name>
</gene>
<comment type="subcellular location">
    <subcellularLocation>
        <location evidence="1">Membrane</location>
        <topology evidence="1">Multi-pass membrane protein</topology>
    </subcellularLocation>
</comment>
<dbReference type="PANTHER" id="PTHR43791:SF36">
    <property type="entry name" value="TRANSPORTER, PUTATIVE (AFU_ORTHOLOGUE AFUA_6G08340)-RELATED"/>
    <property type="match status" value="1"/>
</dbReference>
<reference evidence="8 9" key="1">
    <citation type="submission" date="2016-10" db="EMBL/GenBank/DDBJ databases">
        <authorList>
            <person name="de Groot N.N."/>
        </authorList>
    </citation>
    <scope>NUCLEOTIDE SEQUENCE [LARGE SCALE GENOMIC DNA]</scope>
    <source>
        <strain evidence="8 9">DSM 22489</strain>
    </source>
</reference>
<evidence type="ECO:0000256" key="1">
    <source>
        <dbReference type="ARBA" id="ARBA00004141"/>
    </source>
</evidence>
<dbReference type="Proteomes" id="UP000236728">
    <property type="component" value="Unassembled WGS sequence"/>
</dbReference>
<evidence type="ECO:0000313" key="9">
    <source>
        <dbReference type="Proteomes" id="UP000236728"/>
    </source>
</evidence>
<dbReference type="GO" id="GO:0016020">
    <property type="term" value="C:membrane"/>
    <property type="evidence" value="ECO:0007669"/>
    <property type="project" value="UniProtKB-SubCell"/>
</dbReference>
<keyword evidence="4 6" id="KW-1133">Transmembrane helix</keyword>
<protein>
    <submittedName>
        <fullName evidence="8">MFS transporter, ACS family, tartrate transporter</fullName>
    </submittedName>
</protein>
<evidence type="ECO:0000313" key="8">
    <source>
        <dbReference type="EMBL" id="SEF56697.1"/>
    </source>
</evidence>
<dbReference type="CDD" id="cd17319">
    <property type="entry name" value="MFS_ExuT_GudP_like"/>
    <property type="match status" value="1"/>
</dbReference>
<dbReference type="InterPro" id="IPR020846">
    <property type="entry name" value="MFS_dom"/>
</dbReference>
<name>A0A1H5T3T8_9BACT</name>
<feature type="transmembrane region" description="Helical" evidence="6">
    <location>
        <begin position="337"/>
        <end position="356"/>
    </location>
</feature>
<dbReference type="GO" id="GO:0022857">
    <property type="term" value="F:transmembrane transporter activity"/>
    <property type="evidence" value="ECO:0007669"/>
    <property type="project" value="InterPro"/>
</dbReference>
<dbReference type="InterPro" id="IPR036259">
    <property type="entry name" value="MFS_trans_sf"/>
</dbReference>
<evidence type="ECO:0000259" key="7">
    <source>
        <dbReference type="PROSITE" id="PS50850"/>
    </source>
</evidence>
<dbReference type="FunFam" id="1.20.1250.20:FF:000018">
    <property type="entry name" value="MFS transporter permease"/>
    <property type="match status" value="1"/>
</dbReference>
<feature type="transmembrane region" description="Helical" evidence="6">
    <location>
        <begin position="280"/>
        <end position="302"/>
    </location>
</feature>
<evidence type="ECO:0000256" key="3">
    <source>
        <dbReference type="ARBA" id="ARBA00022692"/>
    </source>
</evidence>
<feature type="transmembrane region" description="Helical" evidence="6">
    <location>
        <begin position="119"/>
        <end position="138"/>
    </location>
</feature>
<evidence type="ECO:0000256" key="6">
    <source>
        <dbReference type="SAM" id="Phobius"/>
    </source>
</evidence>
<feature type="domain" description="Major facilitator superfamily (MFS) profile" evidence="7">
    <location>
        <begin position="23"/>
        <end position="432"/>
    </location>
</feature>
<organism evidence="8 9">
    <name type="scientific">Bryocella elongata</name>
    <dbReference type="NCBI Taxonomy" id="863522"/>
    <lineage>
        <taxon>Bacteria</taxon>
        <taxon>Pseudomonadati</taxon>
        <taxon>Acidobacteriota</taxon>
        <taxon>Terriglobia</taxon>
        <taxon>Terriglobales</taxon>
        <taxon>Acidobacteriaceae</taxon>
        <taxon>Bryocella</taxon>
    </lineage>
</organism>
<dbReference type="InterPro" id="IPR011701">
    <property type="entry name" value="MFS"/>
</dbReference>
<dbReference type="Pfam" id="PF07690">
    <property type="entry name" value="MFS_1"/>
    <property type="match status" value="1"/>
</dbReference>
<feature type="transmembrane region" description="Helical" evidence="6">
    <location>
        <begin position="150"/>
        <end position="170"/>
    </location>
</feature>
<dbReference type="PROSITE" id="PS50850">
    <property type="entry name" value="MFS"/>
    <property type="match status" value="1"/>
</dbReference>
<keyword evidence="5 6" id="KW-0472">Membrane</keyword>
<dbReference type="EMBL" id="FNVA01000001">
    <property type="protein sequence ID" value="SEF56697.1"/>
    <property type="molecule type" value="Genomic_DNA"/>
</dbReference>
<keyword evidence="9" id="KW-1185">Reference proteome</keyword>
<feature type="transmembrane region" description="Helical" evidence="6">
    <location>
        <begin position="59"/>
        <end position="82"/>
    </location>
</feature>
<dbReference type="RefSeq" id="WP_103931374.1">
    <property type="nucleotide sequence ID" value="NZ_FNVA01000001.1"/>
</dbReference>
<dbReference type="SUPFAM" id="SSF103473">
    <property type="entry name" value="MFS general substrate transporter"/>
    <property type="match status" value="1"/>
</dbReference>
<proteinExistence type="predicted"/>
<accession>A0A1H5T3T8</accession>
<keyword evidence="2" id="KW-0813">Transport</keyword>